<feature type="region of interest" description="Disordered" evidence="1">
    <location>
        <begin position="191"/>
        <end position="266"/>
    </location>
</feature>
<evidence type="ECO:0000313" key="3">
    <source>
        <dbReference type="Proteomes" id="UP000475325"/>
    </source>
</evidence>
<dbReference type="Proteomes" id="UP000475325">
    <property type="component" value="Unassembled WGS sequence"/>
</dbReference>
<evidence type="ECO:0000313" key="2">
    <source>
        <dbReference type="EMBL" id="KAF3113567.1"/>
    </source>
</evidence>
<protein>
    <submittedName>
        <fullName evidence="2">Uncharacterized protein</fullName>
    </submittedName>
</protein>
<proteinExistence type="predicted"/>
<reference evidence="2 3" key="1">
    <citation type="submission" date="2019-06" db="EMBL/GenBank/DDBJ databases">
        <authorList>
            <person name="Palmer J.M."/>
        </authorList>
    </citation>
    <scope>NUCLEOTIDE SEQUENCE [LARGE SCALE GENOMIC DNA]</scope>
    <source>
        <strain evidence="2 3">TWF102</strain>
    </source>
</reference>
<gene>
    <name evidence="2" type="ORF">TWF102_000222</name>
</gene>
<sequence>MPRPNIAEGNRPVSPPRGRFMPLNPILDEEICPDPPDNSIVMKSVGYVPVDSYKKKPMMCYKLTTSVMGPPVHCSTWINSMLRRFPENPLNSFAAYSHNLCLAANNVFYSSEAANIIIWKWPRDCDGARQGLSVISTLCKDPIPLPQGPLEDPITYSELEFYPDPALSPCLSPQGTRQAPSSIAAVSIKSENIPEEQSPTVPELTLGQSSQEFLRSPSPSTTGVARVGKKATRSSNRKSENRATLQPLSKLRKIPTRQRKKRTFYT</sequence>
<dbReference type="EMBL" id="WIQW01000001">
    <property type="protein sequence ID" value="KAF3113567.1"/>
    <property type="molecule type" value="Genomic_DNA"/>
</dbReference>
<name>A0A7C8JHX4_ORBOL</name>
<evidence type="ECO:0000256" key="1">
    <source>
        <dbReference type="SAM" id="MobiDB-lite"/>
    </source>
</evidence>
<feature type="compositionally biased region" description="Basic residues" evidence="1">
    <location>
        <begin position="227"/>
        <end position="236"/>
    </location>
</feature>
<feature type="compositionally biased region" description="Polar residues" evidence="1">
    <location>
        <begin position="195"/>
        <end position="223"/>
    </location>
</feature>
<comment type="caution">
    <text evidence="2">The sequence shown here is derived from an EMBL/GenBank/DDBJ whole genome shotgun (WGS) entry which is preliminary data.</text>
</comment>
<feature type="compositionally biased region" description="Basic residues" evidence="1">
    <location>
        <begin position="250"/>
        <end position="266"/>
    </location>
</feature>
<dbReference type="AlphaFoldDB" id="A0A7C8JHX4"/>
<organism evidence="2 3">
    <name type="scientific">Orbilia oligospora</name>
    <name type="common">Nematode-trapping fungus</name>
    <name type="synonym">Arthrobotrys oligospora</name>
    <dbReference type="NCBI Taxonomy" id="2813651"/>
    <lineage>
        <taxon>Eukaryota</taxon>
        <taxon>Fungi</taxon>
        <taxon>Dikarya</taxon>
        <taxon>Ascomycota</taxon>
        <taxon>Pezizomycotina</taxon>
        <taxon>Orbiliomycetes</taxon>
        <taxon>Orbiliales</taxon>
        <taxon>Orbiliaceae</taxon>
        <taxon>Orbilia</taxon>
    </lineage>
</organism>
<accession>A0A7C8JHX4</accession>